<dbReference type="VEuPathDB" id="TrichDB:TVAGG3_0227270"/>
<organism evidence="6 7">
    <name type="scientific">Trichomonas vaginalis (strain ATCC PRA-98 / G3)</name>
    <dbReference type="NCBI Taxonomy" id="412133"/>
    <lineage>
        <taxon>Eukaryota</taxon>
        <taxon>Metamonada</taxon>
        <taxon>Parabasalia</taxon>
        <taxon>Trichomonadida</taxon>
        <taxon>Trichomonadidae</taxon>
        <taxon>Trichomonas</taxon>
    </lineage>
</organism>
<dbReference type="FunCoup" id="A2F412">
    <property type="interactions" value="246"/>
</dbReference>
<dbReference type="VEuPathDB" id="TrichDB:TVAG_407150"/>
<comment type="subcellular location">
    <subcellularLocation>
        <location evidence="1">Cytoplasm</location>
        <location evidence="1">Cytoskeleton</location>
    </subcellularLocation>
</comment>
<dbReference type="EMBL" id="DS113604">
    <property type="protein sequence ID" value="EAY00366.1"/>
    <property type="molecule type" value="Genomic_DNA"/>
</dbReference>
<dbReference type="SMR" id="A2F412"/>
<dbReference type="Gene3D" id="1.25.40.190">
    <property type="entry name" value="Actin-related protein 2/3 complex subunit 5"/>
    <property type="match status" value="1"/>
</dbReference>
<evidence type="ECO:0000256" key="3">
    <source>
        <dbReference type="ARBA" id="ARBA00022490"/>
    </source>
</evidence>
<dbReference type="Pfam" id="PF04699">
    <property type="entry name" value="P16-Arc"/>
    <property type="match status" value="1"/>
</dbReference>
<evidence type="ECO:0000256" key="4">
    <source>
        <dbReference type="ARBA" id="ARBA00023212"/>
    </source>
</evidence>
<dbReference type="RefSeq" id="XP_001313295.1">
    <property type="nucleotide sequence ID" value="XM_001313294.1"/>
</dbReference>
<proteinExistence type="inferred from homology"/>
<dbReference type="GO" id="GO:0030863">
    <property type="term" value="C:cortical cytoskeleton"/>
    <property type="evidence" value="ECO:0000318"/>
    <property type="project" value="GO_Central"/>
</dbReference>
<gene>
    <name evidence="6" type="ORF">TVAG_407150</name>
</gene>
<evidence type="ECO:0000313" key="7">
    <source>
        <dbReference type="Proteomes" id="UP000001542"/>
    </source>
</evidence>
<dbReference type="GO" id="GO:0005885">
    <property type="term" value="C:Arp2/3 protein complex"/>
    <property type="evidence" value="ECO:0000318"/>
    <property type="project" value="GO_Central"/>
</dbReference>
<evidence type="ECO:0000256" key="1">
    <source>
        <dbReference type="ARBA" id="ARBA00004245"/>
    </source>
</evidence>
<reference evidence="6" key="2">
    <citation type="journal article" date="2007" name="Science">
        <title>Draft genome sequence of the sexually transmitted pathogen Trichomonas vaginalis.</title>
        <authorList>
            <person name="Carlton J.M."/>
            <person name="Hirt R.P."/>
            <person name="Silva J.C."/>
            <person name="Delcher A.L."/>
            <person name="Schatz M."/>
            <person name="Zhao Q."/>
            <person name="Wortman J.R."/>
            <person name="Bidwell S.L."/>
            <person name="Alsmark U.C.M."/>
            <person name="Besteiro S."/>
            <person name="Sicheritz-Ponten T."/>
            <person name="Noel C.J."/>
            <person name="Dacks J.B."/>
            <person name="Foster P.G."/>
            <person name="Simillion C."/>
            <person name="Van de Peer Y."/>
            <person name="Miranda-Saavedra D."/>
            <person name="Barton G.J."/>
            <person name="Westrop G.D."/>
            <person name="Mueller S."/>
            <person name="Dessi D."/>
            <person name="Fiori P.L."/>
            <person name="Ren Q."/>
            <person name="Paulsen I."/>
            <person name="Zhang H."/>
            <person name="Bastida-Corcuera F.D."/>
            <person name="Simoes-Barbosa A."/>
            <person name="Brown M.T."/>
            <person name="Hayes R.D."/>
            <person name="Mukherjee M."/>
            <person name="Okumura C.Y."/>
            <person name="Schneider R."/>
            <person name="Smith A.J."/>
            <person name="Vanacova S."/>
            <person name="Villalvazo M."/>
            <person name="Haas B.J."/>
            <person name="Pertea M."/>
            <person name="Feldblyum T.V."/>
            <person name="Utterback T.R."/>
            <person name="Shu C.L."/>
            <person name="Osoegawa K."/>
            <person name="de Jong P.J."/>
            <person name="Hrdy I."/>
            <person name="Horvathova L."/>
            <person name="Zubacova Z."/>
            <person name="Dolezal P."/>
            <person name="Malik S.B."/>
            <person name="Logsdon J.M. Jr."/>
            <person name="Henze K."/>
            <person name="Gupta A."/>
            <person name="Wang C.C."/>
            <person name="Dunne R.L."/>
            <person name="Upcroft J.A."/>
            <person name="Upcroft P."/>
            <person name="White O."/>
            <person name="Salzberg S.L."/>
            <person name="Tang P."/>
            <person name="Chiu C.-H."/>
            <person name="Lee Y.-S."/>
            <person name="Embley T.M."/>
            <person name="Coombs G.H."/>
            <person name="Mottram J.C."/>
            <person name="Tachezy J."/>
            <person name="Fraser-Liggett C.M."/>
            <person name="Johnson P.J."/>
        </authorList>
    </citation>
    <scope>NUCLEOTIDE SEQUENCE [LARGE SCALE GENOMIC DNA]</scope>
    <source>
        <strain evidence="6">G3</strain>
    </source>
</reference>
<evidence type="ECO:0000256" key="2">
    <source>
        <dbReference type="ARBA" id="ARBA00006084"/>
    </source>
</evidence>
<dbReference type="OrthoDB" id="429520at2759"/>
<comment type="function">
    <text evidence="5">Functions as component of the Arp2/3 complex which is involved in regulation of actin polymerization and together with an activating nucleation-promoting factor (NPF) mediates the formation of branched actin networks. Arp2/3 complex plays a critical role in the control of cell morphogenesis via the modulation of cell polarity development.</text>
</comment>
<dbReference type="PANTHER" id="PTHR12644">
    <property type="entry name" value="ARP2/3 COMPLEX 16 KD SUBUNIT P16-ARC"/>
    <property type="match status" value="1"/>
</dbReference>
<dbReference type="FunFam" id="1.25.40.190:FF:000010">
    <property type="match status" value="1"/>
</dbReference>
<keyword evidence="4 5" id="KW-0206">Cytoskeleton</keyword>
<comment type="similarity">
    <text evidence="2 5">Belongs to the ARPC5 family.</text>
</comment>
<protein>
    <recommendedName>
        <fullName evidence="5">Actin-related protein 2/3 complex subunit 5</fullName>
    </recommendedName>
</protein>
<dbReference type="InterPro" id="IPR006789">
    <property type="entry name" value="ARPC5"/>
</dbReference>
<dbReference type="InterPro" id="IPR036743">
    <property type="entry name" value="ARPC5_sf"/>
</dbReference>
<reference evidence="6" key="1">
    <citation type="submission" date="2006-10" db="EMBL/GenBank/DDBJ databases">
        <authorList>
            <person name="Amadeo P."/>
            <person name="Zhao Q."/>
            <person name="Wortman J."/>
            <person name="Fraser-Liggett C."/>
            <person name="Carlton J."/>
        </authorList>
    </citation>
    <scope>NUCLEOTIDE SEQUENCE</scope>
    <source>
        <strain evidence="6">G3</strain>
    </source>
</reference>
<evidence type="ECO:0000256" key="5">
    <source>
        <dbReference type="RuleBase" id="RU004301"/>
    </source>
</evidence>
<name>A2F412_TRIV3</name>
<dbReference type="InParanoid" id="A2F412"/>
<dbReference type="AlphaFoldDB" id="A2F412"/>
<evidence type="ECO:0000313" key="6">
    <source>
        <dbReference type="EMBL" id="EAY00366.1"/>
    </source>
</evidence>
<dbReference type="STRING" id="5722.A2F412"/>
<dbReference type="GO" id="GO:0030833">
    <property type="term" value="P:regulation of actin filament polymerization"/>
    <property type="evidence" value="ECO:0007669"/>
    <property type="project" value="InterPro"/>
</dbReference>
<keyword evidence="7" id="KW-1185">Reference proteome</keyword>
<dbReference type="GO" id="GO:0030674">
    <property type="term" value="F:protein-macromolecule adaptor activity"/>
    <property type="evidence" value="ECO:0000318"/>
    <property type="project" value="GO_Central"/>
</dbReference>
<dbReference type="GO" id="GO:0034314">
    <property type="term" value="P:Arp2/3 complex-mediated actin nucleation"/>
    <property type="evidence" value="ECO:0000318"/>
    <property type="project" value="GO_Central"/>
</dbReference>
<keyword evidence="3" id="KW-0963">Cytoplasm</keyword>
<dbReference type="KEGG" id="tva:4758185"/>
<dbReference type="Proteomes" id="UP000001542">
    <property type="component" value="Unassembled WGS sequence"/>
</dbReference>
<sequence>MSYAETLAAKLLDAQNKVRTNPLEALQSVLEEMPVREKKANPEGKKGVEGAKLFKDAKDAAAKSVLTIVTSIEKSKLAATIKGLTDEERDTLMKFVYRGFQEEYDHMYLLTIHEEICKVSNLGPIIRSIHTRLEV</sequence>
<dbReference type="SUPFAM" id="SSF69103">
    <property type="entry name" value="Arp2/3 complex 16 kDa subunit ARPC5"/>
    <property type="match status" value="1"/>
</dbReference>
<accession>A2F412</accession>